<feature type="transmembrane region" description="Helical" evidence="1">
    <location>
        <begin position="291"/>
        <end position="308"/>
    </location>
</feature>
<accession>A0A0M8K5F6</accession>
<dbReference type="STRING" id="872965.SE16_09780"/>
<feature type="transmembrane region" description="Helical" evidence="1">
    <location>
        <begin position="258"/>
        <end position="279"/>
    </location>
</feature>
<reference evidence="2" key="1">
    <citation type="journal article" date="2015" name="Genome Announc.">
        <title>Draft Genome Sequence of a Heterotrophic Facultative Anaerobic Thermophilic Bacterium, Ardenticatena maritima Strain 110ST.</title>
        <authorList>
            <person name="Kawaichi S."/>
            <person name="Yoshida T."/>
            <person name="Sako Y."/>
            <person name="Nakamura R."/>
        </authorList>
    </citation>
    <scope>NUCLEOTIDE SEQUENCE [LARGE SCALE GENOMIC DNA]</scope>
    <source>
        <strain evidence="2">110S</strain>
    </source>
</reference>
<evidence type="ECO:0000313" key="3">
    <source>
        <dbReference type="EMBL" id="KPL87832.1"/>
    </source>
</evidence>
<keyword evidence="1" id="KW-0472">Membrane</keyword>
<evidence type="ECO:0000313" key="4">
    <source>
        <dbReference type="Proteomes" id="UP000037784"/>
    </source>
</evidence>
<comment type="caution">
    <text evidence="2">The sequence shown here is derived from an EMBL/GenBank/DDBJ whole genome shotgun (WGS) entry which is preliminary data.</text>
</comment>
<keyword evidence="1" id="KW-1133">Transmembrane helix</keyword>
<reference evidence="4" key="3">
    <citation type="submission" date="2015-08" db="EMBL/GenBank/DDBJ databases">
        <title>Draft Genome Sequence of a Heterotrophic Facultative Anaerobic Bacterium Ardenticatena maritima Strain 110S.</title>
        <authorList>
            <person name="Kawaichi S."/>
            <person name="Yoshida T."/>
            <person name="Sako Y."/>
            <person name="Nakamura R."/>
        </authorList>
    </citation>
    <scope>NUCLEOTIDE SEQUENCE [LARGE SCALE GENOMIC DNA]</scope>
    <source>
        <strain evidence="4">110S</strain>
    </source>
</reference>
<sequence>MMKLARLPRPTTIEINPVLLKEIRGRMRGVRAFILLTANLALLAFFTGLFYLAQRSSMGTPFGPTPAEVGWNLFVAIAFMQFLIILFGVPSLAANTISSEYENQTYEMLLTTPLSARSIVLGKLFAMLAYVVITLLSALPLYSLVYVLGGFRWTDVFKANVGMLFLATLFSIITMCNSAWLRRTVRASGLSYFLIGGWTAFPYVFAIFDGILNEASPLRLWFLFSPLSFYASLLAASENSILHGSSGQTSTQTPTWQLSVFLFVAVVAVFFILTTRLVLPEARRAPRSRTFVMIALVVVAVTIAALLVHPPSVWKTIFERPAF</sequence>
<evidence type="ECO:0008006" key="6">
    <source>
        <dbReference type="Google" id="ProtNLM"/>
    </source>
</evidence>
<name>A0A0M8K5F6_9CHLR</name>
<evidence type="ECO:0000313" key="5">
    <source>
        <dbReference type="Proteomes" id="UP000050502"/>
    </source>
</evidence>
<dbReference type="GO" id="GO:0140359">
    <property type="term" value="F:ABC-type transporter activity"/>
    <property type="evidence" value="ECO:0007669"/>
    <property type="project" value="InterPro"/>
</dbReference>
<feature type="transmembrane region" description="Helical" evidence="1">
    <location>
        <begin position="124"/>
        <end position="149"/>
    </location>
</feature>
<dbReference type="PANTHER" id="PTHR43471">
    <property type="entry name" value="ABC TRANSPORTER PERMEASE"/>
    <property type="match status" value="1"/>
</dbReference>
<dbReference type="AlphaFoldDB" id="A0A0M8K5F6"/>
<keyword evidence="4" id="KW-1185">Reference proteome</keyword>
<reference evidence="3 5" key="2">
    <citation type="submission" date="2015-07" db="EMBL/GenBank/DDBJ databases">
        <title>Whole genome sequence of Ardenticatena maritima DSM 23922.</title>
        <authorList>
            <person name="Hemp J."/>
            <person name="Ward L.M."/>
            <person name="Pace L.A."/>
            <person name="Fischer W.W."/>
        </authorList>
    </citation>
    <scope>NUCLEOTIDE SEQUENCE [LARGE SCALE GENOMIC DNA]</scope>
    <source>
        <strain evidence="3 5">110S</strain>
    </source>
</reference>
<dbReference type="EMBL" id="BBZA01000029">
    <property type="protein sequence ID" value="GAP62045.1"/>
    <property type="molecule type" value="Genomic_DNA"/>
</dbReference>
<gene>
    <name evidence="2" type="ORF">ARMA_0468</name>
    <name evidence="3" type="ORF">SE16_09780</name>
</gene>
<dbReference type="Pfam" id="PF12679">
    <property type="entry name" value="ABC2_membrane_2"/>
    <property type="match status" value="1"/>
</dbReference>
<organism evidence="2 4">
    <name type="scientific">Ardenticatena maritima</name>
    <dbReference type="NCBI Taxonomy" id="872965"/>
    <lineage>
        <taxon>Bacteria</taxon>
        <taxon>Bacillati</taxon>
        <taxon>Chloroflexota</taxon>
        <taxon>Ardenticatenia</taxon>
        <taxon>Ardenticatenales</taxon>
        <taxon>Ardenticatenaceae</taxon>
        <taxon>Ardenticatena</taxon>
    </lineage>
</organism>
<evidence type="ECO:0000313" key="2">
    <source>
        <dbReference type="EMBL" id="GAP62045.1"/>
    </source>
</evidence>
<feature type="transmembrane region" description="Helical" evidence="1">
    <location>
        <begin position="161"/>
        <end position="180"/>
    </location>
</feature>
<feature type="transmembrane region" description="Helical" evidence="1">
    <location>
        <begin position="73"/>
        <end position="94"/>
    </location>
</feature>
<dbReference type="Proteomes" id="UP000037784">
    <property type="component" value="Unassembled WGS sequence"/>
</dbReference>
<dbReference type="Proteomes" id="UP000050502">
    <property type="component" value="Unassembled WGS sequence"/>
</dbReference>
<dbReference type="EMBL" id="LGKN01000005">
    <property type="protein sequence ID" value="KPL87832.1"/>
    <property type="molecule type" value="Genomic_DNA"/>
</dbReference>
<evidence type="ECO:0000256" key="1">
    <source>
        <dbReference type="SAM" id="Phobius"/>
    </source>
</evidence>
<dbReference type="PANTHER" id="PTHR43471:SF12">
    <property type="entry name" value="HYPOTHETICAL MEMBRANE PROTEIN, CONSERVED"/>
    <property type="match status" value="1"/>
</dbReference>
<feature type="transmembrane region" description="Helical" evidence="1">
    <location>
        <begin position="192"/>
        <end position="212"/>
    </location>
</feature>
<protein>
    <recommendedName>
        <fullName evidence="6">ABC-2 type transport system permease protein</fullName>
    </recommendedName>
</protein>
<keyword evidence="1" id="KW-0812">Transmembrane</keyword>
<proteinExistence type="predicted"/>
<feature type="transmembrane region" description="Helical" evidence="1">
    <location>
        <begin position="32"/>
        <end position="53"/>
    </location>
</feature>
<dbReference type="GO" id="GO:0005886">
    <property type="term" value="C:plasma membrane"/>
    <property type="evidence" value="ECO:0007669"/>
    <property type="project" value="UniProtKB-SubCell"/>
</dbReference>